<dbReference type="EMBL" id="CP094672">
    <property type="protein sequence ID" value="UOG77502.1"/>
    <property type="molecule type" value="Genomic_DNA"/>
</dbReference>
<dbReference type="SUPFAM" id="SSF51735">
    <property type="entry name" value="NAD(P)-binding Rossmann-fold domains"/>
    <property type="match status" value="1"/>
</dbReference>
<dbReference type="Pfam" id="PF01370">
    <property type="entry name" value="Epimerase"/>
    <property type="match status" value="1"/>
</dbReference>
<evidence type="ECO:0000259" key="1">
    <source>
        <dbReference type="Pfam" id="PF01370"/>
    </source>
</evidence>
<dbReference type="Gene3D" id="3.40.50.720">
    <property type="entry name" value="NAD(P)-binding Rossmann-like Domain"/>
    <property type="match status" value="1"/>
</dbReference>
<geneLocation type="plasmid" evidence="2 3">
    <name>unnamed3</name>
</geneLocation>
<sequence>MNKQQQPSRPRILVTGGAGKLGKVCVADLLAHGYDVFVVDTVPVKGVPGIIADLADFGQTLDALSSVGQEIYAGVAPQAFTAIVHLAAFPTPRQYPDAHLFQNNIMGTYNIFEAARRLGINQVIWASSETTLGEPFDGAAPYAPVDEDYPLRAKSAYALAKVLMEDMARQFCYQTPALKLVGLRFSNVMEPADYARFPAYNDDPEERKWNMWSYIDARDGAQAIRKAIEWQATGMHAFIIANADTVMTTPSAELMATTFPTVPLKKEVAGHETLLSIEKARRVLGYEPEFSWREAKSLESKK</sequence>
<dbReference type="CDD" id="cd08946">
    <property type="entry name" value="SDR_e"/>
    <property type="match status" value="1"/>
</dbReference>
<organism evidence="2 3">
    <name type="scientific">Hymenobacter tibetensis</name>
    <dbReference type="NCBI Taxonomy" id="497967"/>
    <lineage>
        <taxon>Bacteria</taxon>
        <taxon>Pseudomonadati</taxon>
        <taxon>Bacteroidota</taxon>
        <taxon>Cytophagia</taxon>
        <taxon>Cytophagales</taxon>
        <taxon>Hymenobacteraceae</taxon>
        <taxon>Hymenobacter</taxon>
    </lineage>
</organism>
<reference evidence="2 3" key="1">
    <citation type="submission" date="2022-03" db="EMBL/GenBank/DDBJ databases">
        <title>Hymenobactersp. isolated from the air.</title>
        <authorList>
            <person name="Won M."/>
            <person name="Kwon S.-W."/>
        </authorList>
    </citation>
    <scope>NUCLEOTIDE SEQUENCE [LARGE SCALE GENOMIC DNA]</scope>
    <source>
        <strain evidence="2 3">KACC 21982</strain>
        <plasmid evidence="2 3">unnamed3</plasmid>
    </source>
</reference>
<dbReference type="Proteomes" id="UP000831113">
    <property type="component" value="Plasmid unnamed3"/>
</dbReference>
<dbReference type="RefSeq" id="WP_243803342.1">
    <property type="nucleotide sequence ID" value="NZ_CP094672.1"/>
</dbReference>
<evidence type="ECO:0000313" key="2">
    <source>
        <dbReference type="EMBL" id="UOG77502.1"/>
    </source>
</evidence>
<protein>
    <submittedName>
        <fullName evidence="2">NAD(P)-dependent oxidoreductase</fullName>
    </submittedName>
</protein>
<keyword evidence="2" id="KW-0614">Plasmid</keyword>
<name>A0ABY4D623_9BACT</name>
<dbReference type="InterPro" id="IPR036291">
    <property type="entry name" value="NAD(P)-bd_dom_sf"/>
</dbReference>
<keyword evidence="3" id="KW-1185">Reference proteome</keyword>
<accession>A0ABY4D623</accession>
<evidence type="ECO:0000313" key="3">
    <source>
        <dbReference type="Proteomes" id="UP000831113"/>
    </source>
</evidence>
<gene>
    <name evidence="2" type="ORF">MTX78_24035</name>
</gene>
<dbReference type="InterPro" id="IPR001509">
    <property type="entry name" value="Epimerase_deHydtase"/>
</dbReference>
<proteinExistence type="predicted"/>
<dbReference type="PANTHER" id="PTHR43103">
    <property type="entry name" value="NUCLEOSIDE-DIPHOSPHATE-SUGAR EPIMERASE"/>
    <property type="match status" value="1"/>
</dbReference>
<dbReference type="CDD" id="cd01983">
    <property type="entry name" value="SIMIBI"/>
    <property type="match status" value="1"/>
</dbReference>
<feature type="domain" description="NAD-dependent epimerase/dehydratase" evidence="1">
    <location>
        <begin position="12"/>
        <end position="229"/>
    </location>
</feature>
<dbReference type="PANTHER" id="PTHR43103:SF6">
    <property type="entry name" value="PUTATIVE-RELATED"/>
    <property type="match status" value="1"/>
</dbReference>